<dbReference type="EMBL" id="UYYB01023416">
    <property type="protein sequence ID" value="VDM72044.1"/>
    <property type="molecule type" value="Genomic_DNA"/>
</dbReference>
<accession>A0A3P7J292</accession>
<keyword evidence="2" id="KW-1185">Reference proteome</keyword>
<sequence length="98" mass="10609">MVGHVAMSVVVLEVDCTADEIAMSVAGPEVDCTADETAMSVAGPGVDYTADEIAAEQVQIICGKVRIAYKVEEISETNAKPTRNDEQNKRDLLKKMFF</sequence>
<protein>
    <submittedName>
        <fullName evidence="1">Uncharacterized protein</fullName>
    </submittedName>
</protein>
<organism evidence="1 2">
    <name type="scientific">Strongylus vulgaris</name>
    <name type="common">Blood worm</name>
    <dbReference type="NCBI Taxonomy" id="40348"/>
    <lineage>
        <taxon>Eukaryota</taxon>
        <taxon>Metazoa</taxon>
        <taxon>Ecdysozoa</taxon>
        <taxon>Nematoda</taxon>
        <taxon>Chromadorea</taxon>
        <taxon>Rhabditida</taxon>
        <taxon>Rhabditina</taxon>
        <taxon>Rhabditomorpha</taxon>
        <taxon>Strongyloidea</taxon>
        <taxon>Strongylidae</taxon>
        <taxon>Strongylus</taxon>
    </lineage>
</organism>
<reference evidence="1 2" key="1">
    <citation type="submission" date="2018-11" db="EMBL/GenBank/DDBJ databases">
        <authorList>
            <consortium name="Pathogen Informatics"/>
        </authorList>
    </citation>
    <scope>NUCLEOTIDE SEQUENCE [LARGE SCALE GENOMIC DNA]</scope>
</reference>
<dbReference type="AlphaFoldDB" id="A0A3P7J292"/>
<dbReference type="Proteomes" id="UP000270094">
    <property type="component" value="Unassembled WGS sequence"/>
</dbReference>
<gene>
    <name evidence="1" type="ORF">SVUK_LOCUS7042</name>
</gene>
<proteinExistence type="predicted"/>
<name>A0A3P7J292_STRVU</name>
<evidence type="ECO:0000313" key="2">
    <source>
        <dbReference type="Proteomes" id="UP000270094"/>
    </source>
</evidence>
<evidence type="ECO:0000313" key="1">
    <source>
        <dbReference type="EMBL" id="VDM72044.1"/>
    </source>
</evidence>